<sequence>MMKGYFLFPPKTLFGKPIPKTKIYQFSDLNSATKEKFVSEVDKIIWQHKLSKETTNLAGTKEVPEIQIFNIYAKEKEVSEIVLKTIDRAIPFPIIFQIFSDDKLKIKAAYKRPSDSDKSKWVTDKYLETEWFDKNEEQKPLPLGLDLSKVYEQILHDLIPIEINHKEDSSIEDKISTLQKIQQLEKKYAQLKSKRDKEKQFNKRVELNDEMKKILNQIEEINK</sequence>
<organism evidence="2">
    <name type="scientific">Arcobacter cryaerophilus gv. pseudocryaerophilus</name>
    <dbReference type="NCBI Taxonomy" id="2933791"/>
    <lineage>
        <taxon>Bacteria</taxon>
        <taxon>Pseudomonadati</taxon>
        <taxon>Campylobacterota</taxon>
        <taxon>Epsilonproteobacteria</taxon>
        <taxon>Campylobacterales</taxon>
        <taxon>Arcobacteraceae</taxon>
        <taxon>Aliarcobacter</taxon>
    </lineage>
</organism>
<dbReference type="Pfam" id="PF14335">
    <property type="entry name" value="DUF4391"/>
    <property type="match status" value="1"/>
</dbReference>
<accession>A0AA96DTS4</accession>
<keyword evidence="1" id="KW-0175">Coiled coil</keyword>
<gene>
    <name evidence="2" type="ORF">RMP68_02425</name>
</gene>
<proteinExistence type="predicted"/>
<feature type="coiled-coil region" evidence="1">
    <location>
        <begin position="174"/>
        <end position="217"/>
    </location>
</feature>
<dbReference type="Proteomes" id="UP001305220">
    <property type="component" value="Chromosome"/>
</dbReference>
<dbReference type="RefSeq" id="WP_390870375.1">
    <property type="nucleotide sequence ID" value="NZ_CP128652.1"/>
</dbReference>
<dbReference type="InterPro" id="IPR025503">
    <property type="entry name" value="DUF4391"/>
</dbReference>
<evidence type="ECO:0000256" key="1">
    <source>
        <dbReference type="SAM" id="Coils"/>
    </source>
</evidence>
<dbReference type="AlphaFoldDB" id="A0AA96DTS4"/>
<name>A0AA96DTS4_9BACT</name>
<dbReference type="EMBL" id="CP134856">
    <property type="protein sequence ID" value="WNL34476.1"/>
    <property type="molecule type" value="Genomic_DNA"/>
</dbReference>
<evidence type="ECO:0000313" key="2">
    <source>
        <dbReference type="EMBL" id="WNL34476.1"/>
    </source>
</evidence>
<reference evidence="2" key="1">
    <citation type="submission" date="2023-09" db="EMBL/GenBank/DDBJ databases">
        <title>Arcobacter tbilisiensis sp. nov. isolated from chicken meat in Tbilisi, Georgia.</title>
        <authorList>
            <person name="Matthias R."/>
            <person name="Zautner A.E."/>
        </authorList>
    </citation>
    <scope>NUCLEOTIDE SEQUENCE</scope>
    <source>
        <strain evidence="2">LEO 62</strain>
    </source>
</reference>
<protein>
    <submittedName>
        <fullName evidence="2">DUF4391 domain-containing protein</fullName>
    </submittedName>
</protein>